<dbReference type="Gene3D" id="1.10.10.60">
    <property type="entry name" value="Homeodomain-like"/>
    <property type="match status" value="1"/>
</dbReference>
<feature type="compositionally biased region" description="Polar residues" evidence="4">
    <location>
        <begin position="675"/>
        <end position="690"/>
    </location>
</feature>
<dbReference type="InterPro" id="IPR001356">
    <property type="entry name" value="HD"/>
</dbReference>
<keyword evidence="2 3" id="KW-0238">DNA-binding</keyword>
<name>A0A922L314_DERFA</name>
<dbReference type="GO" id="GO:0005634">
    <property type="term" value="C:nucleus"/>
    <property type="evidence" value="ECO:0007669"/>
    <property type="project" value="UniProtKB-SubCell"/>
</dbReference>
<evidence type="ECO:0000256" key="2">
    <source>
        <dbReference type="PROSITE-ProRule" id="PRU00108"/>
    </source>
</evidence>
<evidence type="ECO:0000256" key="3">
    <source>
        <dbReference type="RuleBase" id="RU000682"/>
    </source>
</evidence>
<organism evidence="6 7">
    <name type="scientific">Dermatophagoides farinae</name>
    <name type="common">American house dust mite</name>
    <dbReference type="NCBI Taxonomy" id="6954"/>
    <lineage>
        <taxon>Eukaryota</taxon>
        <taxon>Metazoa</taxon>
        <taxon>Ecdysozoa</taxon>
        <taxon>Arthropoda</taxon>
        <taxon>Chelicerata</taxon>
        <taxon>Arachnida</taxon>
        <taxon>Acari</taxon>
        <taxon>Acariformes</taxon>
        <taxon>Sarcoptiformes</taxon>
        <taxon>Astigmata</taxon>
        <taxon>Psoroptidia</taxon>
        <taxon>Analgoidea</taxon>
        <taxon>Pyroglyphidae</taxon>
        <taxon>Dermatophagoidinae</taxon>
        <taxon>Dermatophagoides</taxon>
    </lineage>
</organism>
<dbReference type="EMBL" id="ASGP02000003">
    <property type="protein sequence ID" value="KAH9516086.1"/>
    <property type="molecule type" value="Genomic_DNA"/>
</dbReference>
<dbReference type="PROSITE" id="PS50071">
    <property type="entry name" value="HOMEOBOX_2"/>
    <property type="match status" value="1"/>
</dbReference>
<keyword evidence="6" id="KW-0132">Cell division</keyword>
<dbReference type="GO" id="GO:0003677">
    <property type="term" value="F:DNA binding"/>
    <property type="evidence" value="ECO:0007669"/>
    <property type="project" value="UniProtKB-UniRule"/>
</dbReference>
<sequence length="763" mass="90060">MDNLPELFSSLNLYDNNNQVNQVVEAKCMQMCPPKEMSFRERNGLLHRMELINPNEWSLYQLRFRGKDGHNNSFAHRKFTDAQKSVKQYQRSSAGKETVIPENIRPTSVLKKTIDYLIDDCFDTQFINYRDNGFSLMESFGVYYDFVFDRLRSVRQDMTIQRALDSNCLYILERCIEFYIYSHFVWIHIGQSSSITMNNRYFDAHLHETHFKDSLYSLISYYDYFSNILWSRWRCRFEMLYMLYNLRPEFENQTFKRYRKLKLDRNVSQILKLKQFQIINNFIRNYLIGNHIQILRQINMMQRKYKLLCCSFFTMNLPYHHMELLKSISLAYRSPATRLPLSVLTEWFCPKTIQDSNENVDYVENLFRQYEIPIELNRVDYFDYDEKNVSHNAEQFVIINKKFANISQWTQSTQRPLKWIIFDSLPDFSIKFLLNISNNVTTTKILNFAMENILASSSNALKTKQNQQDSCLSIDLNFEAKSESSSTSEDFSKKICKNTVSNNDEKNTSETNLIKNTNHHEDNIVHSGQNNSHNKSTIQTNNSMIGYGGSGYFNTSFIEPIHSPLNTNYSTSGIPGSSSSSSFEYVIPHLLFSQQQQMNWMRNQYPRFMPQTSSINSITENDNNDRLAYWNCLKDQYQYLLSSSSVLNNDYMTTVLSQRTILNESILPNATQNFTSKQQQQQHLTKSSYANNQQQTNNNNNNNSNKNAKRKRTWSRAVFSTNQRRGLERRFAIQKYITKPDRHRLAEELNLTDSQVKVWFQVS</sequence>
<comment type="subcellular location">
    <subcellularLocation>
        <location evidence="1 2 3">Nucleus</location>
    </subcellularLocation>
</comment>
<keyword evidence="7" id="KW-1185">Reference proteome</keyword>
<dbReference type="AlphaFoldDB" id="A0A922L314"/>
<evidence type="ECO:0000259" key="5">
    <source>
        <dbReference type="PROSITE" id="PS50071"/>
    </source>
</evidence>
<feature type="domain" description="Homeobox" evidence="5">
    <location>
        <begin position="710"/>
        <end position="763"/>
    </location>
</feature>
<evidence type="ECO:0000313" key="7">
    <source>
        <dbReference type="Proteomes" id="UP000790347"/>
    </source>
</evidence>
<dbReference type="GO" id="GO:0051225">
    <property type="term" value="P:spindle assembly"/>
    <property type="evidence" value="ECO:0007669"/>
    <property type="project" value="TreeGrafter"/>
</dbReference>
<dbReference type="PANTHER" id="PTHR12436">
    <property type="entry name" value="80 KDA MCM3-ASSOCIATED PROTEIN"/>
    <property type="match status" value="1"/>
</dbReference>
<dbReference type="PANTHER" id="PTHR12436:SF38">
    <property type="entry name" value="SAC3 DOMAIN-CONTAINING PROTEIN 1"/>
    <property type="match status" value="1"/>
</dbReference>
<dbReference type="InterPro" id="IPR009057">
    <property type="entry name" value="Homeodomain-like_sf"/>
</dbReference>
<protein>
    <submittedName>
        <fullName evidence="6">Cell division</fullName>
    </submittedName>
</protein>
<evidence type="ECO:0000313" key="6">
    <source>
        <dbReference type="EMBL" id="KAH9516086.1"/>
    </source>
</evidence>
<gene>
    <name evidence="6" type="primary">SAC3D1</name>
    <name evidence="6" type="ORF">DERF_006848</name>
</gene>
<dbReference type="InterPro" id="IPR005062">
    <property type="entry name" value="SAC3/GANP/THP3_conserved"/>
</dbReference>
<dbReference type="CDD" id="cd00086">
    <property type="entry name" value="homeodomain"/>
    <property type="match status" value="1"/>
</dbReference>
<dbReference type="Pfam" id="PF03399">
    <property type="entry name" value="SAC3_GANP"/>
    <property type="match status" value="1"/>
</dbReference>
<feature type="compositionally biased region" description="Low complexity" evidence="4">
    <location>
        <begin position="691"/>
        <end position="706"/>
    </location>
</feature>
<feature type="region of interest" description="Disordered" evidence="4">
    <location>
        <begin position="522"/>
        <end position="541"/>
    </location>
</feature>
<dbReference type="GO" id="GO:0005819">
    <property type="term" value="C:spindle"/>
    <property type="evidence" value="ECO:0007669"/>
    <property type="project" value="TreeGrafter"/>
</dbReference>
<comment type="caution">
    <text evidence="6">The sequence shown here is derived from an EMBL/GenBank/DDBJ whole genome shotgun (WGS) entry which is preliminary data.</text>
</comment>
<dbReference type="SUPFAM" id="SSF46689">
    <property type="entry name" value="Homeodomain-like"/>
    <property type="match status" value="1"/>
</dbReference>
<proteinExistence type="predicted"/>
<keyword evidence="2 3" id="KW-0539">Nucleus</keyword>
<dbReference type="GO" id="GO:0005813">
    <property type="term" value="C:centrosome"/>
    <property type="evidence" value="ECO:0007669"/>
    <property type="project" value="TreeGrafter"/>
</dbReference>
<reference evidence="6" key="1">
    <citation type="submission" date="2013-05" db="EMBL/GenBank/DDBJ databases">
        <authorList>
            <person name="Yim A.K.Y."/>
            <person name="Chan T.F."/>
            <person name="Ji K.M."/>
            <person name="Liu X.Y."/>
            <person name="Zhou J.W."/>
            <person name="Li R.Q."/>
            <person name="Yang K.Y."/>
            <person name="Li J."/>
            <person name="Li M."/>
            <person name="Law P.T.W."/>
            <person name="Wu Y.L."/>
            <person name="Cai Z.L."/>
            <person name="Qin H."/>
            <person name="Bao Y."/>
            <person name="Leung R.K.K."/>
            <person name="Ng P.K.S."/>
            <person name="Zou J."/>
            <person name="Zhong X.J."/>
            <person name="Ran P.X."/>
            <person name="Zhong N.S."/>
            <person name="Liu Z.G."/>
            <person name="Tsui S.K.W."/>
        </authorList>
    </citation>
    <scope>NUCLEOTIDE SEQUENCE</scope>
    <source>
        <strain evidence="6">Derf</strain>
        <tissue evidence="6">Whole organism</tissue>
    </source>
</reference>
<keyword evidence="2 3" id="KW-0371">Homeobox</keyword>
<dbReference type="GO" id="GO:0051301">
    <property type="term" value="P:cell division"/>
    <property type="evidence" value="ECO:0007669"/>
    <property type="project" value="UniProtKB-KW"/>
</dbReference>
<dbReference type="SMART" id="SM00389">
    <property type="entry name" value="HOX"/>
    <property type="match status" value="1"/>
</dbReference>
<keyword evidence="6" id="KW-0131">Cell cycle</keyword>
<accession>A0A922L314</accession>
<dbReference type="Pfam" id="PF00046">
    <property type="entry name" value="Homeodomain"/>
    <property type="match status" value="1"/>
</dbReference>
<dbReference type="Gene3D" id="1.25.40.990">
    <property type="match status" value="1"/>
</dbReference>
<evidence type="ECO:0000256" key="1">
    <source>
        <dbReference type="ARBA" id="ARBA00004123"/>
    </source>
</evidence>
<dbReference type="InterPro" id="IPR045107">
    <property type="entry name" value="SAC3/GANP/THP3"/>
</dbReference>
<evidence type="ECO:0000256" key="4">
    <source>
        <dbReference type="SAM" id="MobiDB-lite"/>
    </source>
</evidence>
<reference evidence="6" key="2">
    <citation type="journal article" date="2022" name="Res Sq">
        <title>Comparative Genomics Reveals Insights into the Divergent Evolution of Astigmatic Mites and Household Pest Adaptations.</title>
        <authorList>
            <person name="Xiong Q."/>
            <person name="Wan A.T.-Y."/>
            <person name="Liu X.-Y."/>
            <person name="Fung C.S.-H."/>
            <person name="Xiao X."/>
            <person name="Malainual N."/>
            <person name="Hou J."/>
            <person name="Wang L."/>
            <person name="Wang M."/>
            <person name="Yang K."/>
            <person name="Cui Y."/>
            <person name="Leung E."/>
            <person name="Nong W."/>
            <person name="Shin S.-K."/>
            <person name="Au S."/>
            <person name="Jeong K.Y."/>
            <person name="Chew F.T."/>
            <person name="Hui J."/>
            <person name="Leung T.F."/>
            <person name="Tungtrongchitr A."/>
            <person name="Zhong N."/>
            <person name="Liu Z."/>
            <person name="Tsui S."/>
        </authorList>
    </citation>
    <scope>NUCLEOTIDE SEQUENCE</scope>
    <source>
        <strain evidence="6">Derf</strain>
        <tissue evidence="6">Whole organism</tissue>
    </source>
</reference>
<dbReference type="GO" id="GO:0051298">
    <property type="term" value="P:centrosome duplication"/>
    <property type="evidence" value="ECO:0007669"/>
    <property type="project" value="TreeGrafter"/>
</dbReference>
<dbReference type="Proteomes" id="UP000790347">
    <property type="component" value="Unassembled WGS sequence"/>
</dbReference>
<feature type="compositionally biased region" description="Polar residues" evidence="4">
    <location>
        <begin position="526"/>
        <end position="541"/>
    </location>
</feature>
<feature type="region of interest" description="Disordered" evidence="4">
    <location>
        <begin position="675"/>
        <end position="715"/>
    </location>
</feature>